<name>A0A059FHG9_9PROT</name>
<dbReference type="Gene3D" id="3.40.50.1100">
    <property type="match status" value="2"/>
</dbReference>
<evidence type="ECO:0000256" key="1">
    <source>
        <dbReference type="ARBA" id="ARBA00001933"/>
    </source>
</evidence>
<evidence type="ECO:0000313" key="5">
    <source>
        <dbReference type="Proteomes" id="UP000025171"/>
    </source>
</evidence>
<feature type="domain" description="Tryptophan synthase beta chain-like PALP" evidence="3">
    <location>
        <begin position="31"/>
        <end position="319"/>
    </location>
</feature>
<dbReference type="RefSeq" id="WP_084142038.1">
    <property type="nucleotide sequence ID" value="NZ_ARYK01000007.1"/>
</dbReference>
<dbReference type="Proteomes" id="UP000025171">
    <property type="component" value="Unassembled WGS sequence"/>
</dbReference>
<comment type="caution">
    <text evidence="4">The sequence shown here is derived from an EMBL/GenBank/DDBJ whole genome shotgun (WGS) entry which is preliminary data.</text>
</comment>
<keyword evidence="5" id="KW-1185">Reference proteome</keyword>
<dbReference type="InterPro" id="IPR050214">
    <property type="entry name" value="Cys_Synth/Cystath_Beta-Synth"/>
</dbReference>
<dbReference type="eggNOG" id="COG0031">
    <property type="taxonomic scope" value="Bacteria"/>
</dbReference>
<dbReference type="SUPFAM" id="SSF53686">
    <property type="entry name" value="Tryptophan synthase beta subunit-like PLP-dependent enzymes"/>
    <property type="match status" value="1"/>
</dbReference>
<gene>
    <name evidence="4" type="ORF">HJO_14031</name>
</gene>
<evidence type="ECO:0000313" key="4">
    <source>
        <dbReference type="EMBL" id="KCZ90074.1"/>
    </source>
</evidence>
<dbReference type="PANTHER" id="PTHR10314">
    <property type="entry name" value="CYSTATHIONINE BETA-SYNTHASE"/>
    <property type="match status" value="1"/>
</dbReference>
<reference evidence="4 5" key="1">
    <citation type="journal article" date="2014" name="Antonie Van Leeuwenhoek">
        <title>Hyphomonas beringensis sp. nov. and Hyphomonas chukchiensis sp. nov., isolated from surface seawater of the Bering Sea and Chukchi Sea.</title>
        <authorList>
            <person name="Li C."/>
            <person name="Lai Q."/>
            <person name="Li G."/>
            <person name="Dong C."/>
            <person name="Wang J."/>
            <person name="Liao Y."/>
            <person name="Shao Z."/>
        </authorList>
    </citation>
    <scope>NUCLEOTIDE SEQUENCE [LARGE SCALE GENOMIC DNA]</scope>
    <source>
        <strain evidence="4 5">MHS-2</strain>
    </source>
</reference>
<dbReference type="EMBL" id="ARYK01000007">
    <property type="protein sequence ID" value="KCZ90074.1"/>
    <property type="molecule type" value="Genomic_DNA"/>
</dbReference>
<dbReference type="STRING" id="1280950.HJO_14031"/>
<protein>
    <submittedName>
        <fullName evidence="4">Cysteine synthase/cystathionine beta-synthase family protein</fullName>
    </submittedName>
</protein>
<accession>A0A059FHG9</accession>
<dbReference type="AlphaFoldDB" id="A0A059FHG9"/>
<dbReference type="CDD" id="cd01561">
    <property type="entry name" value="CBS_like"/>
    <property type="match status" value="1"/>
</dbReference>
<dbReference type="PATRIC" id="fig|1280950.3.peg.2820"/>
<organism evidence="4 5">
    <name type="scientific">Hyphomonas johnsonii MHS-2</name>
    <dbReference type="NCBI Taxonomy" id="1280950"/>
    <lineage>
        <taxon>Bacteria</taxon>
        <taxon>Pseudomonadati</taxon>
        <taxon>Pseudomonadota</taxon>
        <taxon>Alphaproteobacteria</taxon>
        <taxon>Hyphomonadales</taxon>
        <taxon>Hyphomonadaceae</taxon>
        <taxon>Hyphomonas</taxon>
    </lineage>
</organism>
<evidence type="ECO:0000259" key="3">
    <source>
        <dbReference type="Pfam" id="PF00291"/>
    </source>
</evidence>
<dbReference type="InterPro" id="IPR036052">
    <property type="entry name" value="TrpB-like_PALP_sf"/>
</dbReference>
<evidence type="ECO:0000256" key="2">
    <source>
        <dbReference type="ARBA" id="ARBA00022898"/>
    </source>
</evidence>
<sequence>MPALAATLHEPGNAIRPAHVPPARLKALGALIGRTPLLSIRLRYRGVERVIHAKAEHYNLTGSIKDRMALSILARAYASGALKPGDLIVEATSGNAGIALTALGRALGHPVRIYMPDWMSDERKCLLRSLGAELHLVSREEGGFIGAIAATRALAADRDDVFLPCQFSNCDNALGHGETTGPELLRQLASLGLTPDAFVAGVGTGGTVMGVGRALRAAVPGVKVHPLEPMESPTLSTGHKVGSHRIQGISDDFIPAIVEFTELDDVIAVSDGDAILMAQALANELGLGVGISSGANLIGALIAAEKLGPDACVATVFCDDNKKYLSTALAGAEPAKAGHLSPEIELLDFEAVACS</sequence>
<dbReference type="Pfam" id="PF00291">
    <property type="entry name" value="PALP"/>
    <property type="match status" value="1"/>
</dbReference>
<proteinExistence type="predicted"/>
<dbReference type="GO" id="GO:1901605">
    <property type="term" value="P:alpha-amino acid metabolic process"/>
    <property type="evidence" value="ECO:0007669"/>
    <property type="project" value="UniProtKB-ARBA"/>
</dbReference>
<dbReference type="InterPro" id="IPR001926">
    <property type="entry name" value="TrpB-like_PALP"/>
</dbReference>
<comment type="cofactor">
    <cofactor evidence="1">
        <name>pyridoxal 5'-phosphate</name>
        <dbReference type="ChEBI" id="CHEBI:597326"/>
    </cofactor>
</comment>
<keyword evidence="2" id="KW-0663">Pyridoxal phosphate</keyword>
<dbReference type="OrthoDB" id="9805733at2"/>